<dbReference type="EMBL" id="JACIEE010000006">
    <property type="protein sequence ID" value="MBB3977870.1"/>
    <property type="molecule type" value="Genomic_DNA"/>
</dbReference>
<protein>
    <submittedName>
        <fullName evidence="2">Formylmethanofuran dehydrogenase subunit A</fullName>
        <ecNumber evidence="2">1.2.7.12</ecNumber>
    </submittedName>
</protein>
<dbReference type="Proteomes" id="UP000574761">
    <property type="component" value="Unassembled WGS sequence"/>
</dbReference>
<name>A0A7W6GJR7_9HYPH</name>
<dbReference type="GO" id="GO:0016810">
    <property type="term" value="F:hydrolase activity, acting on carbon-nitrogen (but not peptide) bonds"/>
    <property type="evidence" value="ECO:0007669"/>
    <property type="project" value="InterPro"/>
</dbReference>
<dbReference type="AlphaFoldDB" id="A0A7W6GJR7"/>
<dbReference type="PANTHER" id="PTHR11647:SF1">
    <property type="entry name" value="COLLAPSIN RESPONSE MEDIATOR PROTEIN"/>
    <property type="match status" value="1"/>
</dbReference>
<sequence length="543" mass="59101">MLIRLAGGEVVDPVNGLAGRRDVWIKDGVIVDKPVSKRADKTYDVSGCFVMAGAIDIHSHIGGGNVNTARLLLPEQHAAHLRRPLNTPLSNAGWSTFNTGCLYAKMGFTTVVEPAMSPSSALHTHMELADIPIIDKATLAILGNDDFLLSMIRDNASPAMIDDYVAWTVSSSRALGVKVINAGAAAAFKENVRRFSFDDVVPSYGVSSRTIVETLQASVGRLGVPHPLHVHANNLGIAGNATTAAETIRAADGRPLHLAHLQFYGYGTEGKRGFSSEAARLAELVNGNADVTIDVGQVMFGQTVTISSDVTRQYSGMRTANPKKSILIDGDGNGGGIVPYRYRPDYYGSLQWAVGLELFLLINDPWRVFFTTDHPNGAPFTAYPDLFELLMRRDARDAKMAELDQSALELTTLASISREYSLDEIAVMTRAAPAKLLGLDDRGHLGPGAIADIAVYRKGQDVRKMFADAALVFKNGDLVVEDGVVTHYRWGKTLRLNPPPDKGIVRRMQAYHEDRYGLSLDWFTFQETAISRENPFAEVACRS</sequence>
<dbReference type="GO" id="GO:0018493">
    <property type="term" value="F:formylmethanofuran dehydrogenase activity"/>
    <property type="evidence" value="ECO:0007669"/>
    <property type="project" value="UniProtKB-EC"/>
</dbReference>
<keyword evidence="2" id="KW-0560">Oxidoreductase</keyword>
<dbReference type="PIRSF" id="PIRSF006453">
    <property type="entry name" value="FwdA"/>
    <property type="match status" value="1"/>
</dbReference>
<dbReference type="InterPro" id="IPR011059">
    <property type="entry name" value="Metal-dep_hydrolase_composite"/>
</dbReference>
<reference evidence="2 3" key="1">
    <citation type="submission" date="2020-08" db="EMBL/GenBank/DDBJ databases">
        <title>Genomic Encyclopedia of Type Strains, Phase IV (KMG-IV): sequencing the most valuable type-strain genomes for metagenomic binning, comparative biology and taxonomic classification.</title>
        <authorList>
            <person name="Goeker M."/>
        </authorList>
    </citation>
    <scope>NUCLEOTIDE SEQUENCE [LARGE SCALE GENOMIC DNA]</scope>
    <source>
        <strain evidence="2 3">DSM 100211</strain>
    </source>
</reference>
<feature type="domain" description="Amidohydrolase 3" evidence="1">
    <location>
        <begin position="42"/>
        <end position="476"/>
    </location>
</feature>
<proteinExistence type="predicted"/>
<dbReference type="SUPFAM" id="SSF51556">
    <property type="entry name" value="Metallo-dependent hydrolases"/>
    <property type="match status" value="1"/>
</dbReference>
<dbReference type="InterPro" id="IPR050378">
    <property type="entry name" value="Metallo-dep_Hydrolases_sf"/>
</dbReference>
<accession>A0A7W6GJR7</accession>
<dbReference type="SUPFAM" id="SSF51338">
    <property type="entry name" value="Composite domain of metallo-dependent hydrolases"/>
    <property type="match status" value="2"/>
</dbReference>
<dbReference type="PANTHER" id="PTHR11647">
    <property type="entry name" value="HYDRANTOINASE/DIHYDROPYRIMIDINASE FAMILY MEMBER"/>
    <property type="match status" value="1"/>
</dbReference>
<dbReference type="Pfam" id="PF07969">
    <property type="entry name" value="Amidohydro_3"/>
    <property type="match status" value="1"/>
</dbReference>
<comment type="caution">
    <text evidence="2">The sequence shown here is derived from an EMBL/GenBank/DDBJ whole genome shotgun (WGS) entry which is preliminary data.</text>
</comment>
<dbReference type="Gene3D" id="3.20.20.140">
    <property type="entry name" value="Metal-dependent hydrolases"/>
    <property type="match status" value="1"/>
</dbReference>
<dbReference type="InterPro" id="IPR013108">
    <property type="entry name" value="Amidohydro_3"/>
</dbReference>
<dbReference type="InterPro" id="IPR032466">
    <property type="entry name" value="Metal_Hydrolase"/>
</dbReference>
<dbReference type="EC" id="1.2.7.12" evidence="2"/>
<dbReference type="RefSeq" id="WP_183805753.1">
    <property type="nucleotide sequence ID" value="NZ_JACIEE010000006.1"/>
</dbReference>
<dbReference type="NCBIfam" id="TIGR03121">
    <property type="entry name" value="one_C_dehyd_A"/>
    <property type="match status" value="1"/>
</dbReference>
<evidence type="ECO:0000313" key="3">
    <source>
        <dbReference type="Proteomes" id="UP000574761"/>
    </source>
</evidence>
<dbReference type="InterPro" id="IPR012027">
    <property type="entry name" value="Formylmethanofuran_DH_asu"/>
</dbReference>
<keyword evidence="3" id="KW-1185">Reference proteome</keyword>
<evidence type="ECO:0000313" key="2">
    <source>
        <dbReference type="EMBL" id="MBB3977870.1"/>
    </source>
</evidence>
<organism evidence="2 3">
    <name type="scientific">Mycoplana azooxidifex</name>
    <dbReference type="NCBI Taxonomy" id="1636188"/>
    <lineage>
        <taxon>Bacteria</taxon>
        <taxon>Pseudomonadati</taxon>
        <taxon>Pseudomonadota</taxon>
        <taxon>Alphaproteobacteria</taxon>
        <taxon>Hyphomicrobiales</taxon>
        <taxon>Rhizobiaceae</taxon>
        <taxon>Mycoplana</taxon>
    </lineage>
</organism>
<gene>
    <name evidence="2" type="ORF">GGQ64_003084</name>
</gene>
<evidence type="ECO:0000259" key="1">
    <source>
        <dbReference type="Pfam" id="PF07969"/>
    </source>
</evidence>